<dbReference type="VEuPathDB" id="FungiDB:SDRG_01051"/>
<feature type="signal peptide" evidence="1">
    <location>
        <begin position="1"/>
        <end position="17"/>
    </location>
</feature>
<organism evidence="3 4">
    <name type="scientific">Saprolegnia diclina (strain VS20)</name>
    <dbReference type="NCBI Taxonomy" id="1156394"/>
    <lineage>
        <taxon>Eukaryota</taxon>
        <taxon>Sar</taxon>
        <taxon>Stramenopiles</taxon>
        <taxon>Oomycota</taxon>
        <taxon>Saprolegniomycetes</taxon>
        <taxon>Saprolegniales</taxon>
        <taxon>Saprolegniaceae</taxon>
        <taxon>Saprolegnia</taxon>
    </lineage>
</organism>
<dbReference type="AlphaFoldDB" id="T0QVF8"/>
<dbReference type="InParanoid" id="T0QVF8"/>
<dbReference type="RefSeq" id="XP_008604782.1">
    <property type="nucleotide sequence ID" value="XM_008606560.1"/>
</dbReference>
<evidence type="ECO:0000256" key="1">
    <source>
        <dbReference type="SAM" id="SignalP"/>
    </source>
</evidence>
<protein>
    <submittedName>
        <fullName evidence="3">Uncharacterized protein</fullName>
    </submittedName>
</protein>
<accession>T0QVF8</accession>
<feature type="chain" id="PRO_5007727368" evidence="1">
    <location>
        <begin position="18"/>
        <end position="74"/>
    </location>
</feature>
<proteinExistence type="predicted"/>
<dbReference type="RefSeq" id="XP_008604783.1">
    <property type="nucleotide sequence ID" value="XM_008606561.1"/>
</dbReference>
<dbReference type="EMBL" id="JH767133">
    <property type="protein sequence ID" value="EQC42214.1"/>
    <property type="molecule type" value="Genomic_DNA"/>
</dbReference>
<dbReference type="GeneID" id="19941778"/>
<dbReference type="VEuPathDB" id="FungiDB:SDRG_01052"/>
<evidence type="ECO:0000313" key="3">
    <source>
        <dbReference type="EMBL" id="EQC42214.1"/>
    </source>
</evidence>
<name>T0QVF8_SAPDV</name>
<dbReference type="Proteomes" id="UP000030762">
    <property type="component" value="Unassembled WGS sequence"/>
</dbReference>
<sequence>MKLVLGSLLVVTTAAAAAPVQLCTPNRMVVSEYEKVLYADQLRYNSNEQFEYDPTTKLLKVKSNGQCVCADNGS</sequence>
<evidence type="ECO:0000313" key="2">
    <source>
        <dbReference type="EMBL" id="EQC42213.1"/>
    </source>
</evidence>
<keyword evidence="1" id="KW-0732">Signal</keyword>
<dbReference type="EMBL" id="JH767133">
    <property type="protein sequence ID" value="EQC42213.1"/>
    <property type="molecule type" value="Genomic_DNA"/>
</dbReference>
<keyword evidence="4" id="KW-1185">Reference proteome</keyword>
<dbReference type="GeneID" id="19941779"/>
<gene>
    <name evidence="2" type="ORF">SDRG_01051</name>
    <name evidence="3" type="ORF">SDRG_01052</name>
</gene>
<reference evidence="3 4" key="1">
    <citation type="submission" date="2012-04" db="EMBL/GenBank/DDBJ databases">
        <title>The Genome Sequence of Saprolegnia declina VS20.</title>
        <authorList>
            <consortium name="The Broad Institute Genome Sequencing Platform"/>
            <person name="Russ C."/>
            <person name="Nusbaum C."/>
            <person name="Tyler B."/>
            <person name="van West P."/>
            <person name="Dieguez-Uribeondo J."/>
            <person name="de Bruijn I."/>
            <person name="Tripathy S."/>
            <person name="Jiang R."/>
            <person name="Young S.K."/>
            <person name="Zeng Q."/>
            <person name="Gargeya S."/>
            <person name="Fitzgerald M."/>
            <person name="Haas B."/>
            <person name="Abouelleil A."/>
            <person name="Alvarado L."/>
            <person name="Arachchi H.M."/>
            <person name="Berlin A."/>
            <person name="Chapman S.B."/>
            <person name="Goldberg J."/>
            <person name="Griggs A."/>
            <person name="Gujja S."/>
            <person name="Hansen M."/>
            <person name="Howarth C."/>
            <person name="Imamovic A."/>
            <person name="Larimer J."/>
            <person name="McCowen C."/>
            <person name="Montmayeur A."/>
            <person name="Murphy C."/>
            <person name="Neiman D."/>
            <person name="Pearson M."/>
            <person name="Priest M."/>
            <person name="Roberts A."/>
            <person name="Saif S."/>
            <person name="Shea T."/>
            <person name="Sisk P."/>
            <person name="Sykes S."/>
            <person name="Wortman J."/>
            <person name="Nusbaum C."/>
            <person name="Birren B."/>
        </authorList>
    </citation>
    <scope>NUCLEOTIDE SEQUENCE [LARGE SCALE GENOMIC DNA]</scope>
    <source>
        <strain evidence="3 4">VS20</strain>
    </source>
</reference>
<evidence type="ECO:0000313" key="4">
    <source>
        <dbReference type="Proteomes" id="UP000030762"/>
    </source>
</evidence>